<accession>A0ABS9W2L2</accession>
<dbReference type="InterPro" id="IPR009609">
    <property type="entry name" value="Phosphonate_metab_PhnG"/>
</dbReference>
<dbReference type="GO" id="GO:0016829">
    <property type="term" value="F:lyase activity"/>
    <property type="evidence" value="ECO:0007669"/>
    <property type="project" value="UniProtKB-KW"/>
</dbReference>
<dbReference type="Pfam" id="PF06754">
    <property type="entry name" value="PhnG"/>
    <property type="match status" value="1"/>
</dbReference>
<dbReference type="EMBL" id="JALBUU010000004">
    <property type="protein sequence ID" value="MCI0753531.1"/>
    <property type="molecule type" value="Genomic_DNA"/>
</dbReference>
<dbReference type="Proteomes" id="UP001201985">
    <property type="component" value="Unassembled WGS sequence"/>
</dbReference>
<reference evidence="1 2" key="1">
    <citation type="submission" date="2022-03" db="EMBL/GenBank/DDBJ databases">
        <title>Complete genome analysis of Roseomonas KG 17.1 : a prolific producer of plant growth promoters.</title>
        <authorList>
            <person name="Saadouli I."/>
            <person name="Najjari A."/>
            <person name="Mosbah A."/>
            <person name="Ouzari H.I."/>
        </authorList>
    </citation>
    <scope>NUCLEOTIDE SEQUENCE [LARGE SCALE GENOMIC DNA]</scope>
    <source>
        <strain evidence="1 2">KG17-1</strain>
    </source>
</reference>
<sequence>MTDKASPTAERQRWMAILARTTCTALQQKLADAPPLPPHRRLRGPETGLVMLQGRAAAVGNAFNLAELTVTRCAVALDNGLVGHAYHAGRDVARAELAAVLDAVLQDDAARPAWLSQVIEPLAEQQEATAARQGRKAAATKVQFMTMATTR</sequence>
<evidence type="ECO:0000313" key="2">
    <source>
        <dbReference type="Proteomes" id="UP001201985"/>
    </source>
</evidence>
<dbReference type="RefSeq" id="WP_241792756.1">
    <property type="nucleotide sequence ID" value="NZ_JALBUU010000004.1"/>
</dbReference>
<keyword evidence="2" id="KW-1185">Reference proteome</keyword>
<keyword evidence="1" id="KW-0456">Lyase</keyword>
<evidence type="ECO:0000313" key="1">
    <source>
        <dbReference type="EMBL" id="MCI0753531.1"/>
    </source>
</evidence>
<organism evidence="1 2">
    <name type="scientific">Teichococcus vastitatis</name>
    <dbReference type="NCBI Taxonomy" id="2307076"/>
    <lineage>
        <taxon>Bacteria</taxon>
        <taxon>Pseudomonadati</taxon>
        <taxon>Pseudomonadota</taxon>
        <taxon>Alphaproteobacteria</taxon>
        <taxon>Acetobacterales</taxon>
        <taxon>Roseomonadaceae</taxon>
        <taxon>Roseomonas</taxon>
    </lineage>
</organism>
<dbReference type="NCBIfam" id="TIGR03293">
    <property type="entry name" value="PhnG_redo"/>
    <property type="match status" value="1"/>
</dbReference>
<protein>
    <submittedName>
        <fullName evidence="1">Phosphonate C-P lyase system protein PhnG</fullName>
    </submittedName>
</protein>
<name>A0ABS9W2L2_9PROT</name>
<comment type="caution">
    <text evidence="1">The sequence shown here is derived from an EMBL/GenBank/DDBJ whole genome shotgun (WGS) entry which is preliminary data.</text>
</comment>
<gene>
    <name evidence="1" type="primary">phnG</name>
    <name evidence="1" type="ORF">MON41_07135</name>
</gene>
<proteinExistence type="predicted"/>